<dbReference type="InterPro" id="IPR002052">
    <property type="entry name" value="DNA_methylase_N6_adenine_CS"/>
</dbReference>
<dbReference type="PANTHER" id="PTHR33360:SF2">
    <property type="entry name" value="TRANSPOSASE FOR INSERTION SEQUENCE ELEMENT IS200"/>
    <property type="match status" value="1"/>
</dbReference>
<dbReference type="InterPro" id="IPR029063">
    <property type="entry name" value="SAM-dependent_MTases_sf"/>
</dbReference>
<evidence type="ECO:0000256" key="5">
    <source>
        <dbReference type="ARBA" id="ARBA00047942"/>
    </source>
</evidence>
<accession>A0A649Z3K0</accession>
<dbReference type="Gene3D" id="3.30.70.1290">
    <property type="entry name" value="Transposase IS200-like"/>
    <property type="match status" value="1"/>
</dbReference>
<reference evidence="7" key="1">
    <citation type="submission" date="2019-04" db="EMBL/GenBank/DDBJ databases">
        <authorList>
            <person name="Belova A.M."/>
            <person name="Babenko V.V."/>
        </authorList>
    </citation>
    <scope>NUCLEOTIDE SEQUENCE</scope>
    <source>
        <strain evidence="7">Yak95</strain>
        <plasmid evidence="7">pY95</plasmid>
    </source>
</reference>
<dbReference type="GO" id="GO:0009007">
    <property type="term" value="F:site-specific DNA-methyltransferase (adenine-specific) activity"/>
    <property type="evidence" value="ECO:0007669"/>
    <property type="project" value="UniProtKB-EC"/>
</dbReference>
<dbReference type="SUPFAM" id="SSF143422">
    <property type="entry name" value="Transposase IS200-like"/>
    <property type="match status" value="1"/>
</dbReference>
<sequence>MSNNLVIKEQDKSLTLANRRYLGNKQSICPFIKEVISALKPIEVIADIFSGTGVFSASFLDKTLITNDILYSNYITHCAYFLPLEYNENKIYEKLDFYNDPLFLKNKESSNYMSEYFSNTYFSAKNCLLIGEIRKDIEQSYLKKELNFKEYTLLLSALLFGIDRIANTVGHYDAYRKNVKDLDKKVLKLVPLIAPKILKDNVCYNLDANILIEKIACDLLYLDPPYNSRQYSSTYHLWENIALFKKQIPQGVAKKIPLEHLKSKYCTKNAPLVFKDLISKARAKYILLSYNNMGNKGNSRSNAKISDENILGILKQKGKVEIFETPYKHFDTGKSKIDDIRHGRHCVFLMHVHLVFVTKYRRSAFNKEVIDFLGSVFAKVCKDFESELVEFDGESDHVHLLINYPPKVSMSKLVNSLKGVSSRLVRKHRFKSVEASLWGKHLWSPSYFAGSCGGAPLELIKQYIQEQETPH</sequence>
<dbReference type="PRINTS" id="PR00505">
    <property type="entry name" value="D12N6MTFRASE"/>
</dbReference>
<keyword evidence="7" id="KW-0614">Plasmid</keyword>
<dbReference type="GO" id="GO:0009307">
    <property type="term" value="P:DNA restriction-modification system"/>
    <property type="evidence" value="ECO:0007669"/>
    <property type="project" value="InterPro"/>
</dbReference>
<dbReference type="SMART" id="SM01321">
    <property type="entry name" value="Y1_Tnp"/>
    <property type="match status" value="1"/>
</dbReference>
<dbReference type="GO" id="GO:0004803">
    <property type="term" value="F:transposase activity"/>
    <property type="evidence" value="ECO:0007669"/>
    <property type="project" value="InterPro"/>
</dbReference>
<dbReference type="EMBL" id="MK795213">
    <property type="protein sequence ID" value="QGM49695.1"/>
    <property type="molecule type" value="Genomic_DNA"/>
</dbReference>
<protein>
    <recommendedName>
        <fullName evidence="1">site-specific DNA-methyltransferase (adenine-specific)</fullName>
        <ecNumber evidence="1">2.1.1.72</ecNumber>
    </recommendedName>
</protein>
<dbReference type="Pfam" id="PF01797">
    <property type="entry name" value="Y1_Tnp"/>
    <property type="match status" value="1"/>
</dbReference>
<evidence type="ECO:0000256" key="4">
    <source>
        <dbReference type="ARBA" id="ARBA00022691"/>
    </source>
</evidence>
<evidence type="ECO:0000256" key="1">
    <source>
        <dbReference type="ARBA" id="ARBA00011900"/>
    </source>
</evidence>
<feature type="domain" description="Transposase IS200-like" evidence="6">
    <location>
        <begin position="347"/>
        <end position="467"/>
    </location>
</feature>
<evidence type="ECO:0000256" key="3">
    <source>
        <dbReference type="ARBA" id="ARBA00022679"/>
    </source>
</evidence>
<keyword evidence="4" id="KW-0949">S-adenosyl-L-methionine</keyword>
<evidence type="ECO:0000313" key="7">
    <source>
        <dbReference type="EMBL" id="QGM49695.1"/>
    </source>
</evidence>
<organism evidence="7">
    <name type="scientific">Helicobacter pylori</name>
    <name type="common">Campylobacter pylori</name>
    <dbReference type="NCBI Taxonomy" id="210"/>
    <lineage>
        <taxon>Bacteria</taxon>
        <taxon>Pseudomonadati</taxon>
        <taxon>Campylobacterota</taxon>
        <taxon>Epsilonproteobacteria</taxon>
        <taxon>Campylobacterales</taxon>
        <taxon>Helicobacteraceae</taxon>
        <taxon>Helicobacter</taxon>
    </lineage>
</organism>
<dbReference type="SUPFAM" id="SSF53335">
    <property type="entry name" value="S-adenosyl-L-methionine-dependent methyltransferases"/>
    <property type="match status" value="1"/>
</dbReference>
<dbReference type="GO" id="GO:0003677">
    <property type="term" value="F:DNA binding"/>
    <property type="evidence" value="ECO:0007669"/>
    <property type="project" value="InterPro"/>
</dbReference>
<dbReference type="Pfam" id="PF02086">
    <property type="entry name" value="MethyltransfD12"/>
    <property type="match status" value="1"/>
</dbReference>
<dbReference type="PROSITE" id="PS00092">
    <property type="entry name" value="N6_MTASE"/>
    <property type="match status" value="1"/>
</dbReference>
<dbReference type="PANTHER" id="PTHR33360">
    <property type="entry name" value="TRANSPOSASE FOR INSERTION SEQUENCE ELEMENT IS200"/>
    <property type="match status" value="1"/>
</dbReference>
<keyword evidence="2 7" id="KW-0489">Methyltransferase</keyword>
<comment type="catalytic activity">
    <reaction evidence="5">
        <text>a 2'-deoxyadenosine in DNA + S-adenosyl-L-methionine = an N(6)-methyl-2'-deoxyadenosine in DNA + S-adenosyl-L-homocysteine + H(+)</text>
        <dbReference type="Rhea" id="RHEA:15197"/>
        <dbReference type="Rhea" id="RHEA-COMP:12418"/>
        <dbReference type="Rhea" id="RHEA-COMP:12419"/>
        <dbReference type="ChEBI" id="CHEBI:15378"/>
        <dbReference type="ChEBI" id="CHEBI:57856"/>
        <dbReference type="ChEBI" id="CHEBI:59789"/>
        <dbReference type="ChEBI" id="CHEBI:90615"/>
        <dbReference type="ChEBI" id="CHEBI:90616"/>
        <dbReference type="EC" id="2.1.1.72"/>
    </reaction>
</comment>
<dbReference type="AlphaFoldDB" id="A0A649Z3K0"/>
<dbReference type="GO" id="GO:0032259">
    <property type="term" value="P:methylation"/>
    <property type="evidence" value="ECO:0007669"/>
    <property type="project" value="UniProtKB-KW"/>
</dbReference>
<dbReference type="InterPro" id="IPR002686">
    <property type="entry name" value="Transposase_17"/>
</dbReference>
<evidence type="ECO:0000259" key="6">
    <source>
        <dbReference type="SMART" id="SM01321"/>
    </source>
</evidence>
<name>A0A649Z3K0_HELPX</name>
<dbReference type="Gene3D" id="3.40.50.150">
    <property type="entry name" value="Vaccinia Virus protein VP39"/>
    <property type="match status" value="1"/>
</dbReference>
<dbReference type="InterPro" id="IPR036515">
    <property type="entry name" value="Transposase_17_sf"/>
</dbReference>
<proteinExistence type="predicted"/>
<dbReference type="InterPro" id="IPR012327">
    <property type="entry name" value="MeTrfase_D12"/>
</dbReference>
<dbReference type="GO" id="GO:0006313">
    <property type="term" value="P:DNA transposition"/>
    <property type="evidence" value="ECO:0007669"/>
    <property type="project" value="InterPro"/>
</dbReference>
<dbReference type="EC" id="2.1.1.72" evidence="1"/>
<evidence type="ECO:0000256" key="2">
    <source>
        <dbReference type="ARBA" id="ARBA00022603"/>
    </source>
</evidence>
<geneLocation type="plasmid" evidence="7">
    <name>pY95</name>
</geneLocation>
<dbReference type="NCBIfam" id="NF033573">
    <property type="entry name" value="transpos_IS200"/>
    <property type="match status" value="1"/>
</dbReference>
<keyword evidence="3 7" id="KW-0808">Transferase</keyword>